<dbReference type="OrthoDB" id="360653at2759"/>
<proteinExistence type="predicted"/>
<comment type="caution">
    <text evidence="2">The sequence shown here is derived from an EMBL/GenBank/DDBJ whole genome shotgun (WGS) entry which is preliminary data.</text>
</comment>
<dbReference type="PANTHER" id="PTHR17695">
    <property type="entry name" value="SMALL SUBUNIT PROCESSOME COMPONENT 20 HOMOLOG"/>
    <property type="match status" value="1"/>
</dbReference>
<dbReference type="AlphaFoldDB" id="A0A8I3A4D2"/>
<gene>
    <name evidence="2" type="ORF">JVT61DRAFT_12165</name>
</gene>
<accession>A0A8I3A4D2</accession>
<dbReference type="Pfam" id="PF07539">
    <property type="entry name" value="UTP20_N"/>
    <property type="match status" value="2"/>
</dbReference>
<dbReference type="GO" id="GO:0030686">
    <property type="term" value="C:90S preribosome"/>
    <property type="evidence" value="ECO:0007669"/>
    <property type="project" value="TreeGrafter"/>
</dbReference>
<dbReference type="InterPro" id="IPR052575">
    <property type="entry name" value="SSU_processome_comp_20"/>
</dbReference>
<feature type="domain" description="U3 small nucleolar RNA-associated protein 20 N-terminal" evidence="1">
    <location>
        <begin position="3"/>
        <end position="55"/>
    </location>
</feature>
<dbReference type="InterPro" id="IPR011430">
    <property type="entry name" value="UTP20_N"/>
</dbReference>
<evidence type="ECO:0000259" key="1">
    <source>
        <dbReference type="Pfam" id="PF07539"/>
    </source>
</evidence>
<keyword evidence="3" id="KW-1185">Reference proteome</keyword>
<organism evidence="2 3">
    <name type="scientific">Boletus reticuloceps</name>
    <dbReference type="NCBI Taxonomy" id="495285"/>
    <lineage>
        <taxon>Eukaryota</taxon>
        <taxon>Fungi</taxon>
        <taxon>Dikarya</taxon>
        <taxon>Basidiomycota</taxon>
        <taxon>Agaricomycotina</taxon>
        <taxon>Agaricomycetes</taxon>
        <taxon>Agaricomycetidae</taxon>
        <taxon>Boletales</taxon>
        <taxon>Boletineae</taxon>
        <taxon>Boletaceae</taxon>
        <taxon>Boletoideae</taxon>
        <taxon>Boletus</taxon>
    </lineage>
</organism>
<feature type="domain" description="U3 small nucleolar RNA-associated protein 20 N-terminal" evidence="1">
    <location>
        <begin position="79"/>
        <end position="160"/>
    </location>
</feature>
<name>A0A8I3A4D2_9AGAM</name>
<dbReference type="PANTHER" id="PTHR17695:SF11">
    <property type="entry name" value="SMALL SUBUNIT PROCESSOME COMPONENT 20 HOMOLOG"/>
    <property type="match status" value="1"/>
</dbReference>
<evidence type="ECO:0000313" key="3">
    <source>
        <dbReference type="Proteomes" id="UP000683000"/>
    </source>
</evidence>
<sequence length="342" mass="39162">METLLTVYRAFLSHPDGTLRVVALSCVLTYKHPNLTRHEETLQHLLDDMLWLDKLMPRTDQCSWTRQFASSLESCWRKRGCSKGGDRRAVVLSVLAMCTEDELRLLIDLWLKPMGLSNLAWEEERFVLTKMPLSVSSKQEVGFLNLLSQVLRYLGLRVVSHRIWQALNKERYLNLSPCGWLPVLYNALHFMQDPEELTVCNKEAVMLGTDTHVVMEYGEEHAVKIQTSPVVPSVDVQKVSNAINIRLLPALLSYLENQDENTSISLCEELLVTTTHHVRHCIVTARTTAIWASSSHMHLMQMAWGAIREGLKPQPYTTTLQFTKLSLPTTLLTCFKMAWQKQ</sequence>
<dbReference type="Proteomes" id="UP000683000">
    <property type="component" value="Unassembled WGS sequence"/>
</dbReference>
<reference evidence="2" key="1">
    <citation type="submission" date="2021-03" db="EMBL/GenBank/DDBJ databases">
        <title>Evolutionary innovations through gain and loss of genes in the ectomycorrhizal Boletales.</title>
        <authorList>
            <person name="Wu G."/>
            <person name="Miyauchi S."/>
            <person name="Morin E."/>
            <person name="Yang Z.-L."/>
            <person name="Xu J."/>
            <person name="Martin F.M."/>
        </authorList>
    </citation>
    <scope>NUCLEOTIDE SEQUENCE</scope>
    <source>
        <strain evidence="2">BR01</strain>
    </source>
</reference>
<evidence type="ECO:0000313" key="2">
    <source>
        <dbReference type="EMBL" id="KAG6370356.1"/>
    </source>
</evidence>
<protein>
    <recommendedName>
        <fullName evidence="1">U3 small nucleolar RNA-associated protein 20 N-terminal domain-containing protein</fullName>
    </recommendedName>
</protein>
<dbReference type="EMBL" id="JAGFBS010000053">
    <property type="protein sequence ID" value="KAG6370356.1"/>
    <property type="molecule type" value="Genomic_DNA"/>
</dbReference>
<dbReference type="GO" id="GO:0032040">
    <property type="term" value="C:small-subunit processome"/>
    <property type="evidence" value="ECO:0007669"/>
    <property type="project" value="TreeGrafter"/>
</dbReference>